<gene>
    <name evidence="1" type="ORF">ACFOEX_09245</name>
</gene>
<proteinExistence type="predicted"/>
<protein>
    <recommendedName>
        <fullName evidence="3">PepSY domain-containing protein</fullName>
    </recommendedName>
</protein>
<sequence length="130" mass="13563">MTDAVMGDARLHSGRSGGTVAGAGVFGAALAAAAMVAAGDPARAAPVPSRPAEECFSAADARNLVRQKVVAPLGQAVRRPRGGTRVLRAALCARDGQYYYRLTLLRRDGKVVRHFVPARPARADAGRQAK</sequence>
<dbReference type="RefSeq" id="WP_376830215.1">
    <property type="nucleotide sequence ID" value="NZ_JBHLWR010000006.1"/>
</dbReference>
<evidence type="ECO:0000313" key="2">
    <source>
        <dbReference type="Proteomes" id="UP001595536"/>
    </source>
</evidence>
<keyword evidence="2" id="KW-1185">Reference proteome</keyword>
<evidence type="ECO:0008006" key="3">
    <source>
        <dbReference type="Google" id="ProtNLM"/>
    </source>
</evidence>
<dbReference type="EMBL" id="JBHRUV010000045">
    <property type="protein sequence ID" value="MFC3266538.1"/>
    <property type="molecule type" value="Genomic_DNA"/>
</dbReference>
<organism evidence="1 2">
    <name type="scientific">Camelimonas abortus</name>
    <dbReference type="NCBI Taxonomy" id="1017184"/>
    <lineage>
        <taxon>Bacteria</taxon>
        <taxon>Pseudomonadati</taxon>
        <taxon>Pseudomonadota</taxon>
        <taxon>Alphaproteobacteria</taxon>
        <taxon>Hyphomicrobiales</taxon>
        <taxon>Chelatococcaceae</taxon>
        <taxon>Camelimonas</taxon>
    </lineage>
</organism>
<accession>A0ABV7LHF6</accession>
<name>A0ABV7LHF6_9HYPH</name>
<reference evidence="2" key="1">
    <citation type="journal article" date="2019" name="Int. J. Syst. Evol. Microbiol.">
        <title>The Global Catalogue of Microorganisms (GCM) 10K type strain sequencing project: providing services to taxonomists for standard genome sequencing and annotation.</title>
        <authorList>
            <consortium name="The Broad Institute Genomics Platform"/>
            <consortium name="The Broad Institute Genome Sequencing Center for Infectious Disease"/>
            <person name="Wu L."/>
            <person name="Ma J."/>
        </authorList>
    </citation>
    <scope>NUCLEOTIDE SEQUENCE [LARGE SCALE GENOMIC DNA]</scope>
    <source>
        <strain evidence="2">CCM 7941</strain>
    </source>
</reference>
<comment type="caution">
    <text evidence="1">The sequence shown here is derived from an EMBL/GenBank/DDBJ whole genome shotgun (WGS) entry which is preliminary data.</text>
</comment>
<dbReference type="Proteomes" id="UP001595536">
    <property type="component" value="Unassembled WGS sequence"/>
</dbReference>
<evidence type="ECO:0000313" key="1">
    <source>
        <dbReference type="EMBL" id="MFC3266538.1"/>
    </source>
</evidence>